<sequence length="296" mass="33482">MKAILLVLCLLVVLSCTQKELIKPKVIVTVSDKTYTPTITYFGNENCDNLFVRISNGGKNDFPYSLEISLSKKGAIRWVNLPTFAGYYQSATYNPKDYITISNFAYDAAINQVSFDFTSTLFNDNVRRPIQVSGSFDHLPLKATNCDIDYISGLKTSELEKEGNDFQTTSWSSNLYNKLTYSWEFYSNDGYRVAVLANTDLSKLAPGAYAVEALTNPIKLDFQRFIAQPNRIDDQVYDENNWRSYKTKGTLTIANHLTTKLGKKQTFGILSFTAYDETDKPIYTLKNGQFSMPSAR</sequence>
<keyword evidence="3" id="KW-1185">Reference proteome</keyword>
<gene>
    <name evidence="2" type="ORF">J2I48_08400</name>
</gene>
<dbReference type="EMBL" id="JAFMYU010000005">
    <property type="protein sequence ID" value="MBO0931009.1"/>
    <property type="molecule type" value="Genomic_DNA"/>
</dbReference>
<feature type="signal peptide" evidence="1">
    <location>
        <begin position="1"/>
        <end position="18"/>
    </location>
</feature>
<dbReference type="AlphaFoldDB" id="A0A939G2S3"/>
<evidence type="ECO:0000313" key="3">
    <source>
        <dbReference type="Proteomes" id="UP000664795"/>
    </source>
</evidence>
<comment type="caution">
    <text evidence="2">The sequence shown here is derived from an EMBL/GenBank/DDBJ whole genome shotgun (WGS) entry which is preliminary data.</text>
</comment>
<dbReference type="Proteomes" id="UP000664795">
    <property type="component" value="Unassembled WGS sequence"/>
</dbReference>
<feature type="chain" id="PRO_5037853469" evidence="1">
    <location>
        <begin position="19"/>
        <end position="296"/>
    </location>
</feature>
<organism evidence="2 3">
    <name type="scientific">Fibrella aquatilis</name>
    <dbReference type="NCBI Taxonomy" id="2817059"/>
    <lineage>
        <taxon>Bacteria</taxon>
        <taxon>Pseudomonadati</taxon>
        <taxon>Bacteroidota</taxon>
        <taxon>Cytophagia</taxon>
        <taxon>Cytophagales</taxon>
        <taxon>Spirosomataceae</taxon>
        <taxon>Fibrella</taxon>
    </lineage>
</organism>
<proteinExistence type="predicted"/>
<protein>
    <submittedName>
        <fullName evidence="2">Uncharacterized protein</fullName>
    </submittedName>
</protein>
<accession>A0A939G2S3</accession>
<evidence type="ECO:0000256" key="1">
    <source>
        <dbReference type="SAM" id="SignalP"/>
    </source>
</evidence>
<evidence type="ECO:0000313" key="2">
    <source>
        <dbReference type="EMBL" id="MBO0931009.1"/>
    </source>
</evidence>
<keyword evidence="1" id="KW-0732">Signal</keyword>
<name>A0A939G2S3_9BACT</name>
<dbReference type="PROSITE" id="PS51257">
    <property type="entry name" value="PROKAR_LIPOPROTEIN"/>
    <property type="match status" value="1"/>
</dbReference>
<reference evidence="2 3" key="1">
    <citation type="submission" date="2021-03" db="EMBL/GenBank/DDBJ databases">
        <title>Fibrella sp. HMF5036 genome sequencing and assembly.</title>
        <authorList>
            <person name="Kang H."/>
            <person name="Kim H."/>
            <person name="Bae S."/>
            <person name="Joh K."/>
        </authorList>
    </citation>
    <scope>NUCLEOTIDE SEQUENCE [LARGE SCALE GENOMIC DNA]</scope>
    <source>
        <strain evidence="2 3">HMF5036</strain>
    </source>
</reference>
<dbReference type="RefSeq" id="WP_207334972.1">
    <property type="nucleotide sequence ID" value="NZ_JAFMYU010000005.1"/>
</dbReference>